<sequence length="197" mass="21774">MKTDLMSPDGLARCFGNRPGQDVLAHYHDTEWGVPVHDDRHLFEMLTLEGAQAGLSWEVVLKKRAGYRAAFDDFDIAKVAGMSDAELLALRENPAIVRNRLKIESTRGNARALLQIQAEHGSFANYLWAFVEGRPVVNHFASLAEVPASTALSDRISRALKKDGFRFVGTTIIYAFIQGIGMVDDHVAACWCRSAKG</sequence>
<dbReference type="PANTHER" id="PTHR30037">
    <property type="entry name" value="DNA-3-METHYLADENINE GLYCOSYLASE 1"/>
    <property type="match status" value="1"/>
</dbReference>
<evidence type="ECO:0000256" key="1">
    <source>
        <dbReference type="PIRSR" id="PIRSR605019-1"/>
    </source>
</evidence>
<dbReference type="InterPro" id="IPR011257">
    <property type="entry name" value="DNA_glycosylase"/>
</dbReference>
<dbReference type="SUPFAM" id="SSF48150">
    <property type="entry name" value="DNA-glycosylase"/>
    <property type="match status" value="1"/>
</dbReference>
<proteinExistence type="predicted"/>
<organism evidence="2">
    <name type="scientific">uncultured bacterium MedeBAC46A06</name>
    <dbReference type="NCBI Taxonomy" id="332275"/>
    <lineage>
        <taxon>Bacteria</taxon>
        <taxon>environmental samples</taxon>
    </lineage>
</organism>
<evidence type="ECO:0000313" key="2">
    <source>
        <dbReference type="EMBL" id="AAY82842.1"/>
    </source>
</evidence>
<feature type="binding site" evidence="1">
    <location>
        <position position="28"/>
    </location>
    <ligand>
        <name>Zn(2+)</name>
        <dbReference type="ChEBI" id="CHEBI:29105"/>
    </ligand>
</feature>
<reference evidence="2" key="1">
    <citation type="journal article" date="2005" name="PLoS Biol.">
        <title>New insights into metabolic properties of marine bacteria encoding proteorhodopsins.</title>
        <authorList>
            <person name="Sabehi G."/>
            <person name="Loy A."/>
            <person name="Jung K.H."/>
            <person name="Partha R."/>
            <person name="Spudich J.L."/>
            <person name="Isaacson T."/>
            <person name="Hirschberg J."/>
            <person name="Wagner M."/>
            <person name="Beja O."/>
        </authorList>
    </citation>
    <scope>NUCLEOTIDE SEQUENCE</scope>
</reference>
<dbReference type="AlphaFoldDB" id="Q4PJD5"/>
<keyword evidence="1" id="KW-0862">Zinc</keyword>
<name>Q4PJD5_9BACT</name>
<accession>Q4PJD5</accession>
<keyword evidence="1" id="KW-0479">Metal-binding</keyword>
<dbReference type="Pfam" id="PF03352">
    <property type="entry name" value="Adenine_glyco"/>
    <property type="match status" value="1"/>
</dbReference>
<feature type="binding site" evidence="1">
    <location>
        <position position="186"/>
    </location>
    <ligand>
        <name>Zn(2+)</name>
        <dbReference type="ChEBI" id="CHEBI:29105"/>
    </ligand>
</feature>
<dbReference type="InterPro" id="IPR052891">
    <property type="entry name" value="DNA-3mA_glycosylase"/>
</dbReference>
<dbReference type="GO" id="GO:0046872">
    <property type="term" value="F:metal ion binding"/>
    <property type="evidence" value="ECO:0007669"/>
    <property type="project" value="UniProtKB-KW"/>
</dbReference>
<dbReference type="PANTHER" id="PTHR30037:SF4">
    <property type="entry name" value="DNA-3-METHYLADENINE GLYCOSYLASE I"/>
    <property type="match status" value="1"/>
</dbReference>
<dbReference type="GO" id="GO:0006284">
    <property type="term" value="P:base-excision repair"/>
    <property type="evidence" value="ECO:0007669"/>
    <property type="project" value="InterPro"/>
</dbReference>
<dbReference type="InterPro" id="IPR005019">
    <property type="entry name" value="Adenine_glyco"/>
</dbReference>
<protein>
    <submittedName>
        <fullName evidence="2">Predicted 3-methyladenine DNA glycosylase</fullName>
    </submittedName>
</protein>
<dbReference type="Gene3D" id="1.10.340.30">
    <property type="entry name" value="Hypothetical protein, domain 2"/>
    <property type="match status" value="1"/>
</dbReference>
<feature type="binding site" evidence="1">
    <location>
        <position position="190"/>
    </location>
    <ligand>
        <name>Zn(2+)</name>
        <dbReference type="ChEBI" id="CHEBI:29105"/>
    </ligand>
</feature>
<dbReference type="GO" id="GO:0008725">
    <property type="term" value="F:DNA-3-methyladenine glycosylase activity"/>
    <property type="evidence" value="ECO:0007669"/>
    <property type="project" value="InterPro"/>
</dbReference>
<dbReference type="EMBL" id="DQ088847">
    <property type="protein sequence ID" value="AAY82842.1"/>
    <property type="molecule type" value="Genomic_DNA"/>
</dbReference>